<evidence type="ECO:0000259" key="2">
    <source>
        <dbReference type="Pfam" id="PF03478"/>
    </source>
</evidence>
<reference evidence="3 4" key="1">
    <citation type="submission" date="2019-12" db="EMBL/GenBank/DDBJ databases">
        <authorList>
            <person name="Jiao W.-B."/>
            <person name="Schneeberger K."/>
        </authorList>
    </citation>
    <scope>NUCLEOTIDE SEQUENCE [LARGE SCALE GENOMIC DNA]</scope>
    <source>
        <strain evidence="4">cv. C24</strain>
    </source>
</reference>
<protein>
    <recommendedName>
        <fullName evidence="2">KIB1-4 beta-propeller domain-containing protein</fullName>
    </recommendedName>
</protein>
<keyword evidence="1" id="KW-0472">Membrane</keyword>
<proteinExistence type="predicted"/>
<gene>
    <name evidence="3" type="ORF">C24_LOCUS15544</name>
</gene>
<dbReference type="EMBL" id="CACSHJ010000089">
    <property type="protein sequence ID" value="CAA0386024.1"/>
    <property type="molecule type" value="Genomic_DNA"/>
</dbReference>
<feature type="transmembrane region" description="Helical" evidence="1">
    <location>
        <begin position="12"/>
        <end position="31"/>
    </location>
</feature>
<evidence type="ECO:0000256" key="1">
    <source>
        <dbReference type="SAM" id="Phobius"/>
    </source>
</evidence>
<sequence length="144" mass="16455">MKMIIGGMLKTYIVHTWLIKTISFMCIQLIATSRLDFSGAFPKEIVQGNPYRDHPFCFDNQLGEYGGKTRIAITNSMDVLIAVSIKRLQNSRLFYIFKMNFESSNWERVHSLGGELLIFGHGVTIKDVLFFGNAYDDIIKGYIC</sequence>
<dbReference type="AlphaFoldDB" id="A0A5S9XL19"/>
<keyword evidence="1" id="KW-0812">Transmembrane</keyword>
<dbReference type="Pfam" id="PF03478">
    <property type="entry name" value="Beta-prop_KIB1-4"/>
    <property type="match status" value="1"/>
</dbReference>
<feature type="domain" description="KIB1-4 beta-propeller" evidence="2">
    <location>
        <begin position="35"/>
        <end position="125"/>
    </location>
</feature>
<keyword evidence="1" id="KW-1133">Transmembrane helix</keyword>
<evidence type="ECO:0000313" key="4">
    <source>
        <dbReference type="Proteomes" id="UP000434276"/>
    </source>
</evidence>
<accession>A0A5S9XL19</accession>
<dbReference type="InterPro" id="IPR005174">
    <property type="entry name" value="KIB1-4_b-propeller"/>
</dbReference>
<evidence type="ECO:0000313" key="3">
    <source>
        <dbReference type="EMBL" id="CAA0386024.1"/>
    </source>
</evidence>
<dbReference type="Proteomes" id="UP000434276">
    <property type="component" value="Unassembled WGS sequence"/>
</dbReference>
<dbReference type="OrthoDB" id="642536at2759"/>
<organism evidence="3 4">
    <name type="scientific">Arabidopsis thaliana</name>
    <name type="common">Mouse-ear cress</name>
    <dbReference type="NCBI Taxonomy" id="3702"/>
    <lineage>
        <taxon>Eukaryota</taxon>
        <taxon>Viridiplantae</taxon>
        <taxon>Streptophyta</taxon>
        <taxon>Embryophyta</taxon>
        <taxon>Tracheophyta</taxon>
        <taxon>Spermatophyta</taxon>
        <taxon>Magnoliopsida</taxon>
        <taxon>eudicotyledons</taxon>
        <taxon>Gunneridae</taxon>
        <taxon>Pentapetalae</taxon>
        <taxon>rosids</taxon>
        <taxon>malvids</taxon>
        <taxon>Brassicales</taxon>
        <taxon>Brassicaceae</taxon>
        <taxon>Camelineae</taxon>
        <taxon>Arabidopsis</taxon>
    </lineage>
</organism>
<name>A0A5S9XL19_ARATH</name>